<dbReference type="Gene3D" id="1.20.120.20">
    <property type="entry name" value="Apolipoprotein"/>
    <property type="match status" value="1"/>
</dbReference>
<organism evidence="1 2">
    <name type="scientific">phage Lak_Megaphage_RVC_AP3_GC26</name>
    <dbReference type="NCBI Taxonomy" id="3109225"/>
    <lineage>
        <taxon>Viruses</taxon>
        <taxon>Duplodnaviria</taxon>
        <taxon>Heunggongvirae</taxon>
        <taxon>Uroviricota</taxon>
        <taxon>Caudoviricetes</taxon>
        <taxon>Caudoviricetes code 15 clade</taxon>
    </lineage>
</organism>
<dbReference type="EMBL" id="OR769219">
    <property type="protein sequence ID" value="WQJ51156.1"/>
    <property type="molecule type" value="Genomic_DNA"/>
</dbReference>
<dbReference type="Gene3D" id="1.20.5.170">
    <property type="match status" value="1"/>
</dbReference>
<dbReference type="SUPFAM" id="SSF58113">
    <property type="entry name" value="Apolipoprotein A-I"/>
    <property type="match status" value="1"/>
</dbReference>
<reference evidence="1 2" key="1">
    <citation type="submission" date="2023-11" db="EMBL/GenBank/DDBJ databases">
        <authorList>
            <person name="Cook R."/>
            <person name="Crisci M."/>
            <person name="Pye H."/>
            <person name="Adriaenssens E."/>
            <person name="Santini J."/>
        </authorList>
    </citation>
    <scope>NUCLEOTIDE SEQUENCE [LARGE SCALE GENOMIC DNA]</scope>
    <source>
        <strain evidence="1">Lak_Megaphage_RVC_AP3_GC26</strain>
    </source>
</reference>
<accession>A0ABZ0Z211</accession>
<name>A0ABZ0Z211_9CAUD</name>
<proteinExistence type="predicted"/>
<evidence type="ECO:0000313" key="2">
    <source>
        <dbReference type="Proteomes" id="UP001348805"/>
    </source>
</evidence>
<sequence length="555" mass="62083">MNVYDLPPRRPGVNTCHPCPPPPPMPPHCGPHHGPCHDPFNDPCCEPPHHHCHPPYQIINHYNKVCFKNYDEAVSKLKVKNLLPGEMAFAYYFDKTADYGINAIAAVGSIKLGGTNIIYDNADKVQQLMDKLQDTVSANNEKFDSIKTKLDMLDDISTKLDNIIKNDSSNSSTITDSLDNIKKDIENLKDTDTSILERLDTIDSQVNQVGEYLEAHEEFAQALDASVKKLRDDVDNLGLDGKLNELDQKIDQTKQDILTQATADHAKLKSDFEKQINDLSTNYSSSLDDLKVAITAEIEAATTPLKNDIYDLQVKDGVLDKKIDDTKVEAVTESKQYTDQKIEDTMQDINTSLTKMKNDIHDLSDLITESTTNATNAHQELKNYIDGIKADITGENTTFKGEVTAELNSQKQFLKDSIEEFKSEYTVSTNDSIQRECGKVQTKLEEFINTANTKHSAIEAKISTINQNFDTYKTEVNGQVDNKIAQLNTNMRNYLNSAITQDRIHYDEIYARKDEIPSTISGGKGIVIENGVANLTIDDNGILTIGGKRYQLNQI</sequence>
<evidence type="ECO:0008006" key="3">
    <source>
        <dbReference type="Google" id="ProtNLM"/>
    </source>
</evidence>
<evidence type="ECO:0000313" key="1">
    <source>
        <dbReference type="EMBL" id="WQJ51156.1"/>
    </source>
</evidence>
<protein>
    <recommendedName>
        <fullName evidence="3">Tail fiber protein</fullName>
    </recommendedName>
</protein>
<keyword evidence="2" id="KW-1185">Reference proteome</keyword>
<dbReference type="Proteomes" id="UP001348805">
    <property type="component" value="Segment"/>
</dbReference>